<dbReference type="AlphaFoldDB" id="A0AAX6G5F0"/>
<reference evidence="2" key="2">
    <citation type="submission" date="2023-04" db="EMBL/GenBank/DDBJ databases">
        <authorList>
            <person name="Bruccoleri R.E."/>
            <person name="Oakeley E.J."/>
            <person name="Faust A.-M."/>
            <person name="Dessus-Babus S."/>
            <person name="Altorfer M."/>
            <person name="Burckhardt D."/>
            <person name="Oertli M."/>
            <person name="Naumann U."/>
            <person name="Petersen F."/>
            <person name="Wong J."/>
        </authorList>
    </citation>
    <scope>NUCLEOTIDE SEQUENCE</scope>
    <source>
        <strain evidence="2">GSM-AAB239-AS_SAM_17_03QT</strain>
        <tissue evidence="2">Leaf</tissue>
    </source>
</reference>
<dbReference type="Proteomes" id="UP001140949">
    <property type="component" value="Unassembled WGS sequence"/>
</dbReference>
<comment type="caution">
    <text evidence="2">The sequence shown here is derived from an EMBL/GenBank/DDBJ whole genome shotgun (WGS) entry which is preliminary data.</text>
</comment>
<reference evidence="2" key="1">
    <citation type="journal article" date="2023" name="GigaByte">
        <title>Genome assembly of the bearded iris, Iris pallida Lam.</title>
        <authorList>
            <person name="Bruccoleri R.E."/>
            <person name="Oakeley E.J."/>
            <person name="Faust A.M.E."/>
            <person name="Altorfer M."/>
            <person name="Dessus-Babus S."/>
            <person name="Burckhardt D."/>
            <person name="Oertli M."/>
            <person name="Naumann U."/>
            <person name="Petersen F."/>
            <person name="Wong J."/>
        </authorList>
    </citation>
    <scope>NUCLEOTIDE SEQUENCE</scope>
    <source>
        <strain evidence="2">GSM-AAB239-AS_SAM_17_03QT</strain>
    </source>
</reference>
<sequence>MDDGARLGGLLVRGRSPSYGAAAPLARSGGKSGDELPSSTILGVGDAGDWQSRCEGGSAEWDGGRTRNHRRGTLEGLGSRAHRLVWSNGSRRRQGRRR</sequence>
<name>A0AAX6G5F0_IRIPA</name>
<accession>A0AAX6G5F0</accession>
<protein>
    <submittedName>
        <fullName evidence="2">Extensin-like</fullName>
    </submittedName>
</protein>
<evidence type="ECO:0000313" key="2">
    <source>
        <dbReference type="EMBL" id="KAJ6823802.1"/>
    </source>
</evidence>
<keyword evidence="3" id="KW-1185">Reference proteome</keyword>
<proteinExistence type="predicted"/>
<gene>
    <name evidence="2" type="ORF">M6B38_129050</name>
</gene>
<organism evidence="2 3">
    <name type="scientific">Iris pallida</name>
    <name type="common">Sweet iris</name>
    <dbReference type="NCBI Taxonomy" id="29817"/>
    <lineage>
        <taxon>Eukaryota</taxon>
        <taxon>Viridiplantae</taxon>
        <taxon>Streptophyta</taxon>
        <taxon>Embryophyta</taxon>
        <taxon>Tracheophyta</taxon>
        <taxon>Spermatophyta</taxon>
        <taxon>Magnoliopsida</taxon>
        <taxon>Liliopsida</taxon>
        <taxon>Asparagales</taxon>
        <taxon>Iridaceae</taxon>
        <taxon>Iridoideae</taxon>
        <taxon>Irideae</taxon>
        <taxon>Iris</taxon>
    </lineage>
</organism>
<feature type="region of interest" description="Disordered" evidence="1">
    <location>
        <begin position="18"/>
        <end position="76"/>
    </location>
</feature>
<evidence type="ECO:0000256" key="1">
    <source>
        <dbReference type="SAM" id="MobiDB-lite"/>
    </source>
</evidence>
<evidence type="ECO:0000313" key="3">
    <source>
        <dbReference type="Proteomes" id="UP001140949"/>
    </source>
</evidence>
<dbReference type="EMBL" id="JANAVB010022597">
    <property type="protein sequence ID" value="KAJ6823802.1"/>
    <property type="molecule type" value="Genomic_DNA"/>
</dbReference>